<organism evidence="3 4">
    <name type="scientific">Chilo suppressalis</name>
    <name type="common">Asiatic rice borer moth</name>
    <dbReference type="NCBI Taxonomy" id="168631"/>
    <lineage>
        <taxon>Eukaryota</taxon>
        <taxon>Metazoa</taxon>
        <taxon>Ecdysozoa</taxon>
        <taxon>Arthropoda</taxon>
        <taxon>Hexapoda</taxon>
        <taxon>Insecta</taxon>
        <taxon>Pterygota</taxon>
        <taxon>Neoptera</taxon>
        <taxon>Endopterygota</taxon>
        <taxon>Lepidoptera</taxon>
        <taxon>Glossata</taxon>
        <taxon>Ditrysia</taxon>
        <taxon>Pyraloidea</taxon>
        <taxon>Crambidae</taxon>
        <taxon>Crambinae</taxon>
        <taxon>Chilo</taxon>
    </lineage>
</organism>
<dbReference type="PANTHER" id="PTHR22426">
    <property type="entry name" value="ARGININE_SERINE-RICH COILED-COIL PROTEIN 2"/>
    <property type="match status" value="1"/>
</dbReference>
<name>A0ABN8BA33_CHISP</name>
<sequence>MPTLGTKRNKKIPPAAAILRKLLWRNFRSCIFNAIFINTLLSPFNFDYKMDCLVGYGSDDETERYGAGQSSVGGTRSRREDDTNYEEVNMDMSEGTRTLSQESQESEPELPQAEPAPSSHSSREDHRGSDDGRDRDRRRRDRRRESPQRARGDRERRDERYTRTDRSDRGRGLGSGGEGSSRRGLLGDRPDDRHADNKQVPALMDLKPFGGEPPPGIDSRRSQDARDAVSPRFVDRDRRDRDRNDRDRDRNDRDSRSDRDRNDRDRGERERNDRDNRSERDRDNRSERDRDRHNRRSEEKRLYGDRHERRDRSRSRGAAFPPPSTSSSSDRRGSPSSGDYRPSSYKVNKKLEVMEKMGLQIKTPDGSMATAQQLRAAAGEPALPSYSATAPAAAKLLHQLQKRKLLWSNKGKTEAEEVAKWSGARFAQDSDGKQACKFMRLMGIKDPAAVKTEAPAADPIKKQEELFQAMQAQYDVARATTHTMRGVGLGFQRGQF</sequence>
<reference evidence="3" key="1">
    <citation type="submission" date="2021-12" db="EMBL/GenBank/DDBJ databases">
        <authorList>
            <person name="King R."/>
        </authorList>
    </citation>
    <scope>NUCLEOTIDE SEQUENCE</scope>
</reference>
<protein>
    <recommendedName>
        <fullName evidence="2">Small acidic protein-like domain-containing protein</fullName>
    </recommendedName>
</protein>
<proteinExistence type="predicted"/>
<evidence type="ECO:0000256" key="1">
    <source>
        <dbReference type="SAM" id="MobiDB-lite"/>
    </source>
</evidence>
<evidence type="ECO:0000313" key="4">
    <source>
        <dbReference type="Proteomes" id="UP001153292"/>
    </source>
</evidence>
<feature type="compositionally biased region" description="Basic and acidic residues" evidence="1">
    <location>
        <begin position="218"/>
        <end position="311"/>
    </location>
</feature>
<accession>A0ABN8BA33</accession>
<feature type="region of interest" description="Disordered" evidence="1">
    <location>
        <begin position="58"/>
        <end position="347"/>
    </location>
</feature>
<feature type="compositionally biased region" description="Basic and acidic residues" evidence="1">
    <location>
        <begin position="143"/>
        <end position="171"/>
    </location>
</feature>
<dbReference type="PANTHER" id="PTHR22426:SF2">
    <property type="entry name" value="ARGININE_SERINE-RICH COILED-COIL PROTEIN 2"/>
    <property type="match status" value="1"/>
</dbReference>
<dbReference type="EMBL" id="OU963914">
    <property type="protein sequence ID" value="CAH0402926.1"/>
    <property type="molecule type" value="Genomic_DNA"/>
</dbReference>
<evidence type="ECO:0000313" key="3">
    <source>
        <dbReference type="EMBL" id="CAH0402926.1"/>
    </source>
</evidence>
<gene>
    <name evidence="3" type="ORF">CHILSU_LOCUS6182</name>
</gene>
<keyword evidence="4" id="KW-1185">Reference proteome</keyword>
<dbReference type="InterPro" id="IPR028124">
    <property type="entry name" value="SMAP_dom"/>
</dbReference>
<feature type="compositionally biased region" description="Low complexity" evidence="1">
    <location>
        <begin position="99"/>
        <end position="120"/>
    </location>
</feature>
<feature type="compositionally biased region" description="Basic and acidic residues" evidence="1">
    <location>
        <begin position="121"/>
        <end position="135"/>
    </location>
</feature>
<feature type="domain" description="Small acidic protein-like" evidence="2">
    <location>
        <begin position="421"/>
        <end position="490"/>
    </location>
</feature>
<feature type="compositionally biased region" description="Basic and acidic residues" evidence="1">
    <location>
        <begin position="185"/>
        <end position="197"/>
    </location>
</feature>
<evidence type="ECO:0000259" key="2">
    <source>
        <dbReference type="Pfam" id="PF15477"/>
    </source>
</evidence>
<dbReference type="Proteomes" id="UP001153292">
    <property type="component" value="Chromosome 21"/>
</dbReference>
<feature type="compositionally biased region" description="Low complexity" evidence="1">
    <location>
        <begin position="334"/>
        <end position="345"/>
    </location>
</feature>
<dbReference type="Pfam" id="PF15477">
    <property type="entry name" value="SMAP"/>
    <property type="match status" value="1"/>
</dbReference>